<feature type="short sequence motif" description="Histidine triad motif" evidence="2 3">
    <location>
        <begin position="105"/>
        <end position="109"/>
    </location>
</feature>
<dbReference type="Pfam" id="PF01230">
    <property type="entry name" value="HIT"/>
    <property type="match status" value="1"/>
</dbReference>
<accession>A0A1T4XYE9</accession>
<name>A0A1T4XYE9_9MICO</name>
<dbReference type="SUPFAM" id="SSF54197">
    <property type="entry name" value="HIT-like"/>
    <property type="match status" value="1"/>
</dbReference>
<dbReference type="InterPro" id="IPR011146">
    <property type="entry name" value="HIT-like"/>
</dbReference>
<dbReference type="PROSITE" id="PS51084">
    <property type="entry name" value="HIT_2"/>
    <property type="match status" value="1"/>
</dbReference>
<dbReference type="AlphaFoldDB" id="A0A1T4XYE9"/>
<gene>
    <name evidence="6" type="ORF">SAMN06295879_1890</name>
</gene>
<evidence type="ECO:0000256" key="3">
    <source>
        <dbReference type="PROSITE-ProRule" id="PRU00464"/>
    </source>
</evidence>
<feature type="region of interest" description="Disordered" evidence="4">
    <location>
        <begin position="145"/>
        <end position="164"/>
    </location>
</feature>
<organism evidence="6 7">
    <name type="scientific">Agreia bicolorata</name>
    <dbReference type="NCBI Taxonomy" id="110935"/>
    <lineage>
        <taxon>Bacteria</taxon>
        <taxon>Bacillati</taxon>
        <taxon>Actinomycetota</taxon>
        <taxon>Actinomycetes</taxon>
        <taxon>Micrococcales</taxon>
        <taxon>Microbacteriaceae</taxon>
        <taxon>Agreia</taxon>
    </lineage>
</organism>
<sequence>MSAKAAVEVHCLFCRIVDGTFAASKVFEDDSILAIMDVRPVSRGHVLVLPKEHYVALSDLPLTLFIQLASLAHTLAANLSTAFPDAEGLNILMSEGPAASQSVFHSHLHLVPRTTDDSMVLSSDDPVAERDELDAAAARWRQYLDVGGQPEHDRAADPSAGGQA</sequence>
<evidence type="ECO:0000313" key="6">
    <source>
        <dbReference type="EMBL" id="SKA94075.1"/>
    </source>
</evidence>
<dbReference type="EMBL" id="FUYG01000004">
    <property type="protein sequence ID" value="SKA94075.1"/>
    <property type="molecule type" value="Genomic_DNA"/>
</dbReference>
<feature type="domain" description="HIT" evidence="5">
    <location>
        <begin position="12"/>
        <end position="120"/>
    </location>
</feature>
<dbReference type="Proteomes" id="UP000189735">
    <property type="component" value="Unassembled WGS sequence"/>
</dbReference>
<dbReference type="PANTHER" id="PTHR46648:SF1">
    <property type="entry name" value="ADENOSINE 5'-MONOPHOSPHORAMIDASE HNT1"/>
    <property type="match status" value="1"/>
</dbReference>
<dbReference type="GO" id="GO:0003824">
    <property type="term" value="F:catalytic activity"/>
    <property type="evidence" value="ECO:0007669"/>
    <property type="project" value="InterPro"/>
</dbReference>
<dbReference type="RefSeq" id="WP_044442240.1">
    <property type="nucleotide sequence ID" value="NZ_FUYG01000004.1"/>
</dbReference>
<proteinExistence type="predicted"/>
<evidence type="ECO:0000313" key="7">
    <source>
        <dbReference type="Proteomes" id="UP000189735"/>
    </source>
</evidence>
<dbReference type="InterPro" id="IPR036265">
    <property type="entry name" value="HIT-like_sf"/>
</dbReference>
<dbReference type="Gene3D" id="3.30.428.10">
    <property type="entry name" value="HIT-like"/>
    <property type="match status" value="1"/>
</dbReference>
<evidence type="ECO:0000256" key="4">
    <source>
        <dbReference type="SAM" id="MobiDB-lite"/>
    </source>
</evidence>
<evidence type="ECO:0000256" key="1">
    <source>
        <dbReference type="PIRSR" id="PIRSR601310-1"/>
    </source>
</evidence>
<dbReference type="PANTHER" id="PTHR46648">
    <property type="entry name" value="HIT FAMILY PROTEIN 1"/>
    <property type="match status" value="1"/>
</dbReference>
<dbReference type="InterPro" id="IPR001310">
    <property type="entry name" value="Histidine_triad_HIT"/>
</dbReference>
<dbReference type="PRINTS" id="PR00332">
    <property type="entry name" value="HISTRIAD"/>
</dbReference>
<feature type="active site" description="Tele-AMP-histidine intermediate" evidence="1">
    <location>
        <position position="107"/>
    </location>
</feature>
<evidence type="ECO:0000259" key="5">
    <source>
        <dbReference type="PROSITE" id="PS51084"/>
    </source>
</evidence>
<dbReference type="GO" id="GO:0009117">
    <property type="term" value="P:nucleotide metabolic process"/>
    <property type="evidence" value="ECO:0007669"/>
    <property type="project" value="TreeGrafter"/>
</dbReference>
<reference evidence="7" key="1">
    <citation type="submission" date="2017-02" db="EMBL/GenBank/DDBJ databases">
        <authorList>
            <person name="Varghese N."/>
            <person name="Submissions S."/>
        </authorList>
    </citation>
    <scope>NUCLEOTIDE SEQUENCE [LARGE SCALE GENOMIC DNA]</scope>
    <source>
        <strain evidence="7">VKM Ac-2052</strain>
    </source>
</reference>
<protein>
    <submittedName>
        <fullName evidence="6">Histidine triad (HIT) family protein</fullName>
    </submittedName>
</protein>
<evidence type="ECO:0000256" key="2">
    <source>
        <dbReference type="PIRSR" id="PIRSR601310-3"/>
    </source>
</evidence>